<gene>
    <name evidence="1" type="ORF">Rsub_06309</name>
</gene>
<keyword evidence="2" id="KW-1185">Reference proteome</keyword>
<dbReference type="EMBL" id="BDRX01000042">
    <property type="protein sequence ID" value="GBF93589.1"/>
    <property type="molecule type" value="Genomic_DNA"/>
</dbReference>
<evidence type="ECO:0000313" key="2">
    <source>
        <dbReference type="Proteomes" id="UP000247498"/>
    </source>
</evidence>
<organism evidence="1 2">
    <name type="scientific">Raphidocelis subcapitata</name>
    <dbReference type="NCBI Taxonomy" id="307507"/>
    <lineage>
        <taxon>Eukaryota</taxon>
        <taxon>Viridiplantae</taxon>
        <taxon>Chlorophyta</taxon>
        <taxon>core chlorophytes</taxon>
        <taxon>Chlorophyceae</taxon>
        <taxon>CS clade</taxon>
        <taxon>Sphaeropleales</taxon>
        <taxon>Selenastraceae</taxon>
        <taxon>Raphidocelis</taxon>
    </lineage>
</organism>
<dbReference type="Proteomes" id="UP000247498">
    <property type="component" value="Unassembled WGS sequence"/>
</dbReference>
<dbReference type="AlphaFoldDB" id="A0A2V0P1Y7"/>
<accession>A0A2V0P1Y7</accession>
<name>A0A2V0P1Y7_9CHLO</name>
<sequence length="164" mass="16109">MAGLHGSTPKPSKPACPAAVGAAPCALCTRHAPFAALVHCGACKAVVCCACCAAPGASGPCTQKDEPLCLECACAASQRREGSLYSGLCCSDSGGDDSGSDLGTPECARGWGSIERACREAALRPARGRSGGAGAHPKRGGGGHGAAVADADCDAGLPFAWCSF</sequence>
<dbReference type="InParanoid" id="A0A2V0P1Y7"/>
<protein>
    <submittedName>
        <fullName evidence="1">Uncharacterized protein</fullName>
    </submittedName>
</protein>
<reference evidence="1 2" key="1">
    <citation type="journal article" date="2018" name="Sci. Rep.">
        <title>Raphidocelis subcapitata (=Pseudokirchneriella subcapitata) provides an insight into genome evolution and environmental adaptations in the Sphaeropleales.</title>
        <authorList>
            <person name="Suzuki S."/>
            <person name="Yamaguchi H."/>
            <person name="Nakajima N."/>
            <person name="Kawachi M."/>
        </authorList>
    </citation>
    <scope>NUCLEOTIDE SEQUENCE [LARGE SCALE GENOMIC DNA]</scope>
    <source>
        <strain evidence="1 2">NIES-35</strain>
    </source>
</reference>
<comment type="caution">
    <text evidence="1">The sequence shown here is derived from an EMBL/GenBank/DDBJ whole genome shotgun (WGS) entry which is preliminary data.</text>
</comment>
<evidence type="ECO:0000313" key="1">
    <source>
        <dbReference type="EMBL" id="GBF93589.1"/>
    </source>
</evidence>
<proteinExistence type="predicted"/>